<accession>A0A1G7UX71</accession>
<evidence type="ECO:0000313" key="3">
    <source>
        <dbReference type="Proteomes" id="UP000198641"/>
    </source>
</evidence>
<dbReference type="PROSITE" id="PS51257">
    <property type="entry name" value="PROKAR_LIPOPROTEIN"/>
    <property type="match status" value="1"/>
</dbReference>
<dbReference type="EMBL" id="FNCI01000017">
    <property type="protein sequence ID" value="SDG52064.1"/>
    <property type="molecule type" value="Genomic_DNA"/>
</dbReference>
<dbReference type="Pfam" id="PF11191">
    <property type="entry name" value="DUF2782"/>
    <property type="match status" value="1"/>
</dbReference>
<reference evidence="2 3" key="1">
    <citation type="submission" date="2016-10" db="EMBL/GenBank/DDBJ databases">
        <authorList>
            <person name="de Groot N.N."/>
        </authorList>
    </citation>
    <scope>NUCLEOTIDE SEQUENCE [LARGE SCALE GENOMIC DNA]</scope>
    <source>
        <strain evidence="2 3">BH539</strain>
    </source>
</reference>
<dbReference type="InterPro" id="IPR021357">
    <property type="entry name" value="DUF2782"/>
</dbReference>
<dbReference type="RefSeq" id="WP_092528475.1">
    <property type="nucleotide sequence ID" value="NZ_FNCI01000017.1"/>
</dbReference>
<keyword evidence="1" id="KW-0732">Signal</keyword>
<gene>
    <name evidence="2" type="ORF">SAMN05216571_11735</name>
</gene>
<sequence length="102" mass="11261">MFAISRRLILTAGFGLFLIIGSCLATTAPALAQSADVEPDVTIRQQEDRTIEEYRVNGQLYAIKITPKVGPSYFLIDEDGDGNFARQSGDQIAIPSWVLVEW</sequence>
<dbReference type="Proteomes" id="UP000198641">
    <property type="component" value="Unassembled WGS sequence"/>
</dbReference>
<evidence type="ECO:0008006" key="4">
    <source>
        <dbReference type="Google" id="ProtNLM"/>
    </source>
</evidence>
<dbReference type="OrthoDB" id="5296182at2"/>
<dbReference type="Gene3D" id="2.20.130.30">
    <property type="entry name" value="Protein of unknown function DUF2782"/>
    <property type="match status" value="1"/>
</dbReference>
<name>A0A1G7UX71_9GAMM</name>
<evidence type="ECO:0000313" key="2">
    <source>
        <dbReference type="EMBL" id="SDG52064.1"/>
    </source>
</evidence>
<protein>
    <recommendedName>
        <fullName evidence="4">DUF2782 domain-containing protein</fullName>
    </recommendedName>
</protein>
<organism evidence="2 3">
    <name type="scientific">Onishia taeanensis</name>
    <dbReference type="NCBI Taxonomy" id="284577"/>
    <lineage>
        <taxon>Bacteria</taxon>
        <taxon>Pseudomonadati</taxon>
        <taxon>Pseudomonadota</taxon>
        <taxon>Gammaproteobacteria</taxon>
        <taxon>Oceanospirillales</taxon>
        <taxon>Halomonadaceae</taxon>
        <taxon>Onishia</taxon>
    </lineage>
</organism>
<dbReference type="STRING" id="284577.SAMN05216571_11735"/>
<dbReference type="AlphaFoldDB" id="A0A1G7UX71"/>
<proteinExistence type="predicted"/>
<feature type="chain" id="PRO_5011741336" description="DUF2782 domain-containing protein" evidence="1">
    <location>
        <begin position="26"/>
        <end position="102"/>
    </location>
</feature>
<evidence type="ECO:0000256" key="1">
    <source>
        <dbReference type="SAM" id="SignalP"/>
    </source>
</evidence>
<feature type="signal peptide" evidence="1">
    <location>
        <begin position="1"/>
        <end position="25"/>
    </location>
</feature>
<keyword evidence="3" id="KW-1185">Reference proteome</keyword>